<organism evidence="2 3">
    <name type="scientific">Streptomyces stramineus</name>
    <dbReference type="NCBI Taxonomy" id="173861"/>
    <lineage>
        <taxon>Bacteria</taxon>
        <taxon>Bacillati</taxon>
        <taxon>Actinomycetota</taxon>
        <taxon>Actinomycetes</taxon>
        <taxon>Kitasatosporales</taxon>
        <taxon>Streptomycetaceae</taxon>
        <taxon>Streptomyces</taxon>
    </lineage>
</organism>
<sequence length="67" mass="7903">MSEPEGQQLRAIRRRMMTATDVAEYLGKPMSWVYNEWRGVGIPFKRIGNQLRCRQADLEDWFDQQAA</sequence>
<accession>A0ABP3JN68</accession>
<name>A0ABP3JN68_9ACTN</name>
<comment type="caution">
    <text evidence="2">The sequence shown here is derived from an EMBL/GenBank/DDBJ whole genome shotgun (WGS) entry which is preliminary data.</text>
</comment>
<dbReference type="Pfam" id="PF12728">
    <property type="entry name" value="HTH_17"/>
    <property type="match status" value="1"/>
</dbReference>
<evidence type="ECO:0000259" key="1">
    <source>
        <dbReference type="Pfam" id="PF12728"/>
    </source>
</evidence>
<dbReference type="Proteomes" id="UP001499895">
    <property type="component" value="Unassembled WGS sequence"/>
</dbReference>
<protein>
    <recommendedName>
        <fullName evidence="1">Helix-turn-helix domain-containing protein</fullName>
    </recommendedName>
</protein>
<proteinExistence type="predicted"/>
<feature type="domain" description="Helix-turn-helix" evidence="1">
    <location>
        <begin position="16"/>
        <end position="65"/>
    </location>
</feature>
<evidence type="ECO:0000313" key="2">
    <source>
        <dbReference type="EMBL" id="GAA0455596.1"/>
    </source>
</evidence>
<gene>
    <name evidence="2" type="ORF">GCM10009544_17900</name>
</gene>
<dbReference type="EMBL" id="BAAAHB010000013">
    <property type="protein sequence ID" value="GAA0455596.1"/>
    <property type="molecule type" value="Genomic_DNA"/>
</dbReference>
<evidence type="ECO:0000313" key="3">
    <source>
        <dbReference type="Proteomes" id="UP001499895"/>
    </source>
</evidence>
<reference evidence="3" key="1">
    <citation type="journal article" date="2019" name="Int. J. Syst. Evol. Microbiol.">
        <title>The Global Catalogue of Microorganisms (GCM) 10K type strain sequencing project: providing services to taxonomists for standard genome sequencing and annotation.</title>
        <authorList>
            <consortium name="The Broad Institute Genomics Platform"/>
            <consortium name="The Broad Institute Genome Sequencing Center for Infectious Disease"/>
            <person name="Wu L."/>
            <person name="Ma J."/>
        </authorList>
    </citation>
    <scope>NUCLEOTIDE SEQUENCE [LARGE SCALE GENOMIC DNA]</scope>
    <source>
        <strain evidence="3">JCM 10649</strain>
    </source>
</reference>
<dbReference type="InterPro" id="IPR041657">
    <property type="entry name" value="HTH_17"/>
</dbReference>
<keyword evidence="3" id="KW-1185">Reference proteome</keyword>